<evidence type="ECO:0000256" key="5">
    <source>
        <dbReference type="SAM" id="Phobius"/>
    </source>
</evidence>
<dbReference type="Gene3D" id="3.30.565.10">
    <property type="entry name" value="Histidine kinase-like ATPase, C-terminal domain"/>
    <property type="match status" value="1"/>
</dbReference>
<dbReference type="InterPro" id="IPR000014">
    <property type="entry name" value="PAS"/>
</dbReference>
<keyword evidence="6" id="KW-0732">Signal</keyword>
<dbReference type="Gene3D" id="3.30.450.20">
    <property type="entry name" value="PAS domain"/>
    <property type="match status" value="2"/>
</dbReference>
<dbReference type="SUPFAM" id="SSF55785">
    <property type="entry name" value="PYP-like sensor domain (PAS domain)"/>
    <property type="match status" value="2"/>
</dbReference>
<evidence type="ECO:0000256" key="3">
    <source>
        <dbReference type="ARBA" id="ARBA00022553"/>
    </source>
</evidence>
<feature type="signal peptide" evidence="6">
    <location>
        <begin position="1"/>
        <end position="21"/>
    </location>
</feature>
<dbReference type="InterPro" id="IPR005467">
    <property type="entry name" value="His_kinase_dom"/>
</dbReference>
<dbReference type="CDD" id="cd16922">
    <property type="entry name" value="HATPase_EvgS-ArcB-TorS-like"/>
    <property type="match status" value="1"/>
</dbReference>
<dbReference type="InterPro" id="IPR035965">
    <property type="entry name" value="PAS-like_dom_sf"/>
</dbReference>
<evidence type="ECO:0000259" key="8">
    <source>
        <dbReference type="PROSITE" id="PS50110"/>
    </source>
</evidence>
<dbReference type="CDD" id="cd17546">
    <property type="entry name" value="REC_hyHK_CKI1_RcsC-like"/>
    <property type="match status" value="1"/>
</dbReference>
<evidence type="ECO:0000259" key="7">
    <source>
        <dbReference type="PROSITE" id="PS50109"/>
    </source>
</evidence>
<evidence type="ECO:0000259" key="9">
    <source>
        <dbReference type="PROSITE" id="PS50112"/>
    </source>
</evidence>
<dbReference type="InterPro" id="IPR003661">
    <property type="entry name" value="HisK_dim/P_dom"/>
</dbReference>
<feature type="domain" description="Histidine kinase" evidence="7">
    <location>
        <begin position="621"/>
        <end position="843"/>
    </location>
</feature>
<dbReference type="Pfam" id="PF08447">
    <property type="entry name" value="PAS_3"/>
    <property type="match status" value="1"/>
</dbReference>
<dbReference type="SMART" id="SM00086">
    <property type="entry name" value="PAC"/>
    <property type="match status" value="1"/>
</dbReference>
<sequence>MKTFFRTLLALALLLAPTASAWAVQSLTFGVLAFRPAEQVEARWQPLADYLSEQLPEVRVRFKFFDYPGLDEAVRQGQIDLVFTNPAHYVLIAHREELSSPLVGQINLVEGTPVTGFAGVILVRAEDESPRSLADLRGKRIAVPSKLSLGGYQMQAHSLVQAGLRMPEQVRIIETGMPHDLAVEVLIERRADAAFVRSGLYEALLREGRVKPGSLRVLNRQDLPDFPHQVSTPLYPEWPVAALPHVDDALAARFAAALLGLPHGGEIAQALGIQGFTIPYNYEPVRDLLESLRLPPFDASPQFTWYDIREKHGGVLILLAVSATIGTLLLIVLILSRRRMQAAQAALTHSEALLTEAQQTARLGNWELDLRTNRLHWSREIFAIFEIDPTRFSASYEAFLDAIHPEDRELVHQAYTRSLAERRPYEITHRLRMADGRIKHVHERCKSFFAADGTPLLSRGIVQDITEQKLAEQALRASERNYRNLFDNMTVGFAVHEILLDDQGRPQDYRFLQVNPAFEKITGLRSDALIGRRVLEVLPGTEPEWIQIYGEVALTGQPRLFESYSGTLEKYFEVTAYAPQPGQFATLFLDISTRKRQEAELRQAKSAAEAANRAKSRFLATMSHEIRTPLNGILGMAQTLMDADISPSLRLESARTILDSGNILLALLNDILDLSKVEAGRLEIKDLPFRPAQLLEDTAALFAPAAREQGLRLEVSWHGQDSQVFCSDPLRLRQMLSNLISNAVKFTERGVIGVAGRAHPGDDDTFFLRFEVSDTGPGIAEHQRDKLFRPFSQIDDSDTRRHSGSGLGLSIVRSLAALLGGEVGVESSPTRGSTFWFSVRARADEAGDLARMHNPAAPERGEEKQPLRSFDGEKILVVDDNQINHKLLAGMLKKLGLEIIHADDGAQALELIRGGQAPSLVLMDCQMPVMDGLEATARIRAWEQENNRPRLPIIALTAGAFDEDRERCLAAGMDEFLTKPIYYDQLTDALNRQLHEEF</sequence>
<dbReference type="CDD" id="cd00130">
    <property type="entry name" value="PAS"/>
    <property type="match status" value="2"/>
</dbReference>
<keyword evidence="12" id="KW-1185">Reference proteome</keyword>
<evidence type="ECO:0000313" key="11">
    <source>
        <dbReference type="EMBL" id="UWZ77901.1"/>
    </source>
</evidence>
<evidence type="ECO:0000256" key="1">
    <source>
        <dbReference type="ARBA" id="ARBA00000085"/>
    </source>
</evidence>
<name>A0ABY5ZKW2_9BACT</name>
<dbReference type="Gene3D" id="1.10.287.130">
    <property type="match status" value="1"/>
</dbReference>
<dbReference type="SUPFAM" id="SSF53850">
    <property type="entry name" value="Periplasmic binding protein-like II"/>
    <property type="match status" value="1"/>
</dbReference>
<dbReference type="InterPro" id="IPR036890">
    <property type="entry name" value="HATPase_C_sf"/>
</dbReference>
<dbReference type="Proteomes" id="UP001060414">
    <property type="component" value="Chromosome"/>
</dbReference>
<dbReference type="PROSITE" id="PS50110">
    <property type="entry name" value="RESPONSE_REGULATORY"/>
    <property type="match status" value="1"/>
</dbReference>
<evidence type="ECO:0000256" key="2">
    <source>
        <dbReference type="ARBA" id="ARBA00012438"/>
    </source>
</evidence>
<dbReference type="EC" id="2.7.13.3" evidence="2"/>
<feature type="transmembrane region" description="Helical" evidence="5">
    <location>
        <begin position="315"/>
        <end position="335"/>
    </location>
</feature>
<reference evidence="11" key="1">
    <citation type="journal article" date="2022" name="Environ. Microbiol.">
        <title>Geoalkalibacter halelectricus SAP #1 sp. nov. possessing extracellular electron transfer and mineral#reducing capabilities from a haloalkaline environment.</title>
        <authorList>
            <person name="Yadav S."/>
            <person name="Singh R."/>
            <person name="Sundharam S.S."/>
            <person name="Chaudhary S."/>
            <person name="Krishnamurthi S."/>
            <person name="Patil S.A."/>
        </authorList>
    </citation>
    <scope>NUCLEOTIDE SEQUENCE</scope>
    <source>
        <strain evidence="11">SAP-1</strain>
    </source>
</reference>
<keyword evidence="5" id="KW-1133">Transmembrane helix</keyword>
<dbReference type="Pfam" id="PF13188">
    <property type="entry name" value="PAS_8"/>
    <property type="match status" value="1"/>
</dbReference>
<dbReference type="Pfam" id="PF00512">
    <property type="entry name" value="HisKA"/>
    <property type="match status" value="1"/>
</dbReference>
<keyword evidence="3 4" id="KW-0597">Phosphoprotein</keyword>
<dbReference type="InterPro" id="IPR013655">
    <property type="entry name" value="PAS_fold_3"/>
</dbReference>
<dbReference type="PRINTS" id="PR00344">
    <property type="entry name" value="BCTRLSENSOR"/>
</dbReference>
<feature type="chain" id="PRO_5045071569" description="histidine kinase" evidence="6">
    <location>
        <begin position="22"/>
        <end position="998"/>
    </location>
</feature>
<dbReference type="PROSITE" id="PS50109">
    <property type="entry name" value="HIS_KIN"/>
    <property type="match status" value="1"/>
</dbReference>
<feature type="domain" description="PAC" evidence="10">
    <location>
        <begin position="425"/>
        <end position="477"/>
    </location>
</feature>
<dbReference type="Pfam" id="PF00072">
    <property type="entry name" value="Response_reg"/>
    <property type="match status" value="1"/>
</dbReference>
<gene>
    <name evidence="11" type="ORF">L9S41_09310</name>
</gene>
<dbReference type="SMART" id="SM00091">
    <property type="entry name" value="PAS"/>
    <property type="match status" value="2"/>
</dbReference>
<evidence type="ECO:0000313" key="12">
    <source>
        <dbReference type="Proteomes" id="UP001060414"/>
    </source>
</evidence>
<dbReference type="SMART" id="SM00448">
    <property type="entry name" value="REC"/>
    <property type="match status" value="1"/>
</dbReference>
<evidence type="ECO:0000256" key="4">
    <source>
        <dbReference type="PROSITE-ProRule" id="PRU00169"/>
    </source>
</evidence>
<dbReference type="SUPFAM" id="SSF55874">
    <property type="entry name" value="ATPase domain of HSP90 chaperone/DNA topoisomerase II/histidine kinase"/>
    <property type="match status" value="1"/>
</dbReference>
<protein>
    <recommendedName>
        <fullName evidence="2">histidine kinase</fullName>
        <ecNumber evidence="2">2.7.13.3</ecNumber>
    </recommendedName>
</protein>
<dbReference type="PROSITE" id="PS50113">
    <property type="entry name" value="PAC"/>
    <property type="match status" value="1"/>
</dbReference>
<dbReference type="InterPro" id="IPR011006">
    <property type="entry name" value="CheY-like_superfamily"/>
</dbReference>
<dbReference type="Pfam" id="PF02518">
    <property type="entry name" value="HATPase_c"/>
    <property type="match status" value="1"/>
</dbReference>
<evidence type="ECO:0000259" key="10">
    <source>
        <dbReference type="PROSITE" id="PS50113"/>
    </source>
</evidence>
<feature type="modified residue" description="4-aspartylphosphate" evidence="4">
    <location>
        <position position="924"/>
    </location>
</feature>
<dbReference type="InterPro" id="IPR001610">
    <property type="entry name" value="PAC"/>
</dbReference>
<dbReference type="EMBL" id="CP092109">
    <property type="protein sequence ID" value="UWZ77901.1"/>
    <property type="molecule type" value="Genomic_DNA"/>
</dbReference>
<dbReference type="RefSeq" id="WP_260746249.1">
    <property type="nucleotide sequence ID" value="NZ_CP092109.1"/>
</dbReference>
<dbReference type="SUPFAM" id="SSF52172">
    <property type="entry name" value="CheY-like"/>
    <property type="match status" value="1"/>
</dbReference>
<dbReference type="SMART" id="SM00387">
    <property type="entry name" value="HATPase_c"/>
    <property type="match status" value="1"/>
</dbReference>
<dbReference type="NCBIfam" id="TIGR00229">
    <property type="entry name" value="sensory_box"/>
    <property type="match status" value="2"/>
</dbReference>
<dbReference type="InterPro" id="IPR001789">
    <property type="entry name" value="Sig_transdc_resp-reg_receiver"/>
</dbReference>
<dbReference type="PROSITE" id="PS50112">
    <property type="entry name" value="PAS"/>
    <property type="match status" value="1"/>
</dbReference>
<dbReference type="InterPro" id="IPR003594">
    <property type="entry name" value="HATPase_dom"/>
</dbReference>
<comment type="catalytic activity">
    <reaction evidence="1">
        <text>ATP + protein L-histidine = ADP + protein N-phospho-L-histidine.</text>
        <dbReference type="EC" id="2.7.13.3"/>
    </reaction>
</comment>
<keyword evidence="5" id="KW-0812">Transmembrane</keyword>
<dbReference type="Pfam" id="PF12974">
    <property type="entry name" value="Phosphonate-bd"/>
    <property type="match status" value="1"/>
</dbReference>
<evidence type="ECO:0000256" key="6">
    <source>
        <dbReference type="SAM" id="SignalP"/>
    </source>
</evidence>
<dbReference type="InterPro" id="IPR004358">
    <property type="entry name" value="Sig_transdc_His_kin-like_C"/>
</dbReference>
<accession>A0ABY5ZKW2</accession>
<dbReference type="CDD" id="cd00082">
    <property type="entry name" value="HisKA"/>
    <property type="match status" value="1"/>
</dbReference>
<dbReference type="PANTHER" id="PTHR45339:SF5">
    <property type="entry name" value="HISTIDINE KINASE"/>
    <property type="match status" value="1"/>
</dbReference>
<dbReference type="InterPro" id="IPR000700">
    <property type="entry name" value="PAS-assoc_C"/>
</dbReference>
<dbReference type="Gene3D" id="3.40.50.2300">
    <property type="match status" value="1"/>
</dbReference>
<dbReference type="Gene3D" id="3.40.190.10">
    <property type="entry name" value="Periplasmic binding protein-like II"/>
    <property type="match status" value="2"/>
</dbReference>
<feature type="domain" description="PAS" evidence="9">
    <location>
        <begin position="478"/>
        <end position="538"/>
    </location>
</feature>
<organism evidence="11 12">
    <name type="scientific">Geoalkalibacter halelectricus</name>
    <dbReference type="NCBI Taxonomy" id="2847045"/>
    <lineage>
        <taxon>Bacteria</taxon>
        <taxon>Pseudomonadati</taxon>
        <taxon>Thermodesulfobacteriota</taxon>
        <taxon>Desulfuromonadia</taxon>
        <taxon>Desulfuromonadales</taxon>
        <taxon>Geoalkalibacteraceae</taxon>
        <taxon>Geoalkalibacter</taxon>
    </lineage>
</organism>
<dbReference type="SUPFAM" id="SSF47384">
    <property type="entry name" value="Homodimeric domain of signal transducing histidine kinase"/>
    <property type="match status" value="1"/>
</dbReference>
<dbReference type="SMART" id="SM00388">
    <property type="entry name" value="HisKA"/>
    <property type="match status" value="1"/>
</dbReference>
<proteinExistence type="predicted"/>
<feature type="domain" description="Response regulatory" evidence="8">
    <location>
        <begin position="874"/>
        <end position="994"/>
    </location>
</feature>
<dbReference type="Gene3D" id="2.10.70.100">
    <property type="match status" value="1"/>
</dbReference>
<keyword evidence="5" id="KW-0472">Membrane</keyword>
<dbReference type="InterPro" id="IPR036097">
    <property type="entry name" value="HisK_dim/P_sf"/>
</dbReference>
<dbReference type="PANTHER" id="PTHR45339">
    <property type="entry name" value="HYBRID SIGNAL TRANSDUCTION HISTIDINE KINASE J"/>
    <property type="match status" value="1"/>
</dbReference>